<feature type="region of interest" description="Disordered" evidence="1">
    <location>
        <begin position="87"/>
        <end position="140"/>
    </location>
</feature>
<proteinExistence type="predicted"/>
<dbReference type="EMBL" id="KN817521">
    <property type="protein sequence ID" value="KJA28619.1"/>
    <property type="molecule type" value="Genomic_DNA"/>
</dbReference>
<feature type="compositionally biased region" description="Pro residues" evidence="1">
    <location>
        <begin position="111"/>
        <end position="126"/>
    </location>
</feature>
<protein>
    <submittedName>
        <fullName evidence="2">Uncharacterized protein</fullName>
    </submittedName>
</protein>
<dbReference type="Proteomes" id="UP000054270">
    <property type="component" value="Unassembled WGS sequence"/>
</dbReference>
<dbReference type="AlphaFoldDB" id="A0A0D2PCP6"/>
<keyword evidence="3" id="KW-1185">Reference proteome</keyword>
<accession>A0A0D2PCP6</accession>
<evidence type="ECO:0000313" key="3">
    <source>
        <dbReference type="Proteomes" id="UP000054270"/>
    </source>
</evidence>
<gene>
    <name evidence="2" type="ORF">HYPSUDRAFT_34073</name>
</gene>
<organism evidence="2 3">
    <name type="scientific">Hypholoma sublateritium (strain FD-334 SS-4)</name>
    <dbReference type="NCBI Taxonomy" id="945553"/>
    <lineage>
        <taxon>Eukaryota</taxon>
        <taxon>Fungi</taxon>
        <taxon>Dikarya</taxon>
        <taxon>Basidiomycota</taxon>
        <taxon>Agaricomycotina</taxon>
        <taxon>Agaricomycetes</taxon>
        <taxon>Agaricomycetidae</taxon>
        <taxon>Agaricales</taxon>
        <taxon>Agaricineae</taxon>
        <taxon>Strophariaceae</taxon>
        <taxon>Hypholoma</taxon>
    </lineage>
</organism>
<reference evidence="3" key="1">
    <citation type="submission" date="2014-04" db="EMBL/GenBank/DDBJ databases">
        <title>Evolutionary Origins and Diversification of the Mycorrhizal Mutualists.</title>
        <authorList>
            <consortium name="DOE Joint Genome Institute"/>
            <consortium name="Mycorrhizal Genomics Consortium"/>
            <person name="Kohler A."/>
            <person name="Kuo A."/>
            <person name="Nagy L.G."/>
            <person name="Floudas D."/>
            <person name="Copeland A."/>
            <person name="Barry K.W."/>
            <person name="Cichocki N."/>
            <person name="Veneault-Fourrey C."/>
            <person name="LaButti K."/>
            <person name="Lindquist E.A."/>
            <person name="Lipzen A."/>
            <person name="Lundell T."/>
            <person name="Morin E."/>
            <person name="Murat C."/>
            <person name="Riley R."/>
            <person name="Ohm R."/>
            <person name="Sun H."/>
            <person name="Tunlid A."/>
            <person name="Henrissat B."/>
            <person name="Grigoriev I.V."/>
            <person name="Hibbett D.S."/>
            <person name="Martin F."/>
        </authorList>
    </citation>
    <scope>NUCLEOTIDE SEQUENCE [LARGE SCALE GENOMIC DNA]</scope>
    <source>
        <strain evidence="3">FD-334 SS-4</strain>
    </source>
</reference>
<sequence length="232" mass="25833">MAYYYYNDAAFQPIPDLYYDQQELPSPPSATSSNIISTPPPLDWQPWATAEQKQELYQPIWPECDWMCEPQEHPQALDPSSILFSSYEQPPAQEQPPAPPSGTAFFEPSHATPPHPAPRTSPPAPEPGQTLKLHQPRPSRRIPIVSLSRLALACDDFQMHPKEPSTISGEADHLPFRTAPSKSYHPMAYHSSNQFNKQGSHLQNDIYGTGFPGNTGRLTQCSCGCMAPYACQ</sequence>
<dbReference type="OMA" id="HARICEG"/>
<name>A0A0D2PCP6_HYPSF</name>
<dbReference type="OrthoDB" id="3032312at2759"/>
<evidence type="ECO:0000256" key="1">
    <source>
        <dbReference type="SAM" id="MobiDB-lite"/>
    </source>
</evidence>
<evidence type="ECO:0000313" key="2">
    <source>
        <dbReference type="EMBL" id="KJA28619.1"/>
    </source>
</evidence>